<evidence type="ECO:0000256" key="1">
    <source>
        <dbReference type="ARBA" id="ARBA00006955"/>
    </source>
</evidence>
<evidence type="ECO:0000256" key="3">
    <source>
        <dbReference type="ARBA" id="ARBA00023127"/>
    </source>
</evidence>
<feature type="domain" description="Cyclin C-terminal" evidence="9">
    <location>
        <begin position="803"/>
        <end position="924"/>
    </location>
</feature>
<evidence type="ECO:0000313" key="11">
    <source>
        <dbReference type="Proteomes" id="UP000275267"/>
    </source>
</evidence>
<dbReference type="Gene3D" id="1.10.472.10">
    <property type="entry name" value="Cyclin-like"/>
    <property type="match status" value="2"/>
</dbReference>
<dbReference type="PANTHER" id="PTHR31172:SF3">
    <property type="entry name" value="STOMATAL CLOSURE-RELATED ACTIN-BINDING PROTEIN 1"/>
    <property type="match status" value="1"/>
</dbReference>
<evidence type="ECO:0000259" key="8">
    <source>
        <dbReference type="SMART" id="SM00385"/>
    </source>
</evidence>
<dbReference type="Proteomes" id="UP000275267">
    <property type="component" value="Unassembled WGS sequence"/>
</dbReference>
<dbReference type="Gene3D" id="2.60.40.2700">
    <property type="match status" value="1"/>
</dbReference>
<dbReference type="InterPro" id="IPR041144">
    <property type="entry name" value="SCAB-PH"/>
</dbReference>
<organism evidence="10 11">
    <name type="scientific">Panicum miliaceum</name>
    <name type="common">Proso millet</name>
    <name type="synonym">Broomcorn millet</name>
    <dbReference type="NCBI Taxonomy" id="4540"/>
    <lineage>
        <taxon>Eukaryota</taxon>
        <taxon>Viridiplantae</taxon>
        <taxon>Streptophyta</taxon>
        <taxon>Embryophyta</taxon>
        <taxon>Tracheophyta</taxon>
        <taxon>Spermatophyta</taxon>
        <taxon>Magnoliopsida</taxon>
        <taxon>Liliopsida</taxon>
        <taxon>Poales</taxon>
        <taxon>Poaceae</taxon>
        <taxon>PACMAD clade</taxon>
        <taxon>Panicoideae</taxon>
        <taxon>Panicodae</taxon>
        <taxon>Paniceae</taxon>
        <taxon>Panicinae</taxon>
        <taxon>Panicum</taxon>
        <taxon>Panicum sect. Panicum</taxon>
    </lineage>
</organism>
<dbReference type="Pfam" id="PF16711">
    <property type="entry name" value="SCAB-ABD"/>
    <property type="match status" value="1"/>
</dbReference>
<dbReference type="FunFam" id="1.10.472.10:FF:000001">
    <property type="entry name" value="G2/mitotic-specific cyclin"/>
    <property type="match status" value="1"/>
</dbReference>
<reference evidence="11" key="1">
    <citation type="journal article" date="2019" name="Nat. Commun.">
        <title>The genome of broomcorn millet.</title>
        <authorList>
            <person name="Zou C."/>
            <person name="Miki D."/>
            <person name="Li D."/>
            <person name="Tang Q."/>
            <person name="Xiao L."/>
            <person name="Rajput S."/>
            <person name="Deng P."/>
            <person name="Jia W."/>
            <person name="Huang R."/>
            <person name="Zhang M."/>
            <person name="Sun Y."/>
            <person name="Hu J."/>
            <person name="Fu X."/>
            <person name="Schnable P.S."/>
            <person name="Li F."/>
            <person name="Zhang H."/>
            <person name="Feng B."/>
            <person name="Zhu X."/>
            <person name="Liu R."/>
            <person name="Schnable J.C."/>
            <person name="Zhu J.-K."/>
            <person name="Zhang H."/>
        </authorList>
    </citation>
    <scope>NUCLEOTIDE SEQUENCE [LARGE SCALE GENOMIC DNA]</scope>
</reference>
<dbReference type="Gene3D" id="1.20.5.440">
    <property type="entry name" value="ATP synthase delta/epsilon subunit, C-terminal domain"/>
    <property type="match status" value="1"/>
</dbReference>
<dbReference type="Pfam" id="PF16709">
    <property type="entry name" value="SCAB-Ig"/>
    <property type="match status" value="1"/>
</dbReference>
<evidence type="ECO:0000259" key="9">
    <source>
        <dbReference type="SMART" id="SM01332"/>
    </source>
</evidence>
<keyword evidence="11" id="KW-1185">Reference proteome</keyword>
<dbReference type="Pfam" id="PF00134">
    <property type="entry name" value="Cyclin_N"/>
    <property type="match status" value="1"/>
</dbReference>
<dbReference type="EMBL" id="PQIB02000004">
    <property type="protein sequence ID" value="RLN24589.1"/>
    <property type="molecule type" value="Genomic_DNA"/>
</dbReference>
<dbReference type="InterPro" id="IPR036915">
    <property type="entry name" value="Cyclin-like_sf"/>
</dbReference>
<dbReference type="SMART" id="SM01332">
    <property type="entry name" value="Cyclin_C"/>
    <property type="match status" value="1"/>
</dbReference>
<dbReference type="GO" id="GO:0003779">
    <property type="term" value="F:actin binding"/>
    <property type="evidence" value="ECO:0007669"/>
    <property type="project" value="InterPro"/>
</dbReference>
<keyword evidence="4" id="KW-0131">Cell cycle</keyword>
<dbReference type="CDD" id="cd13232">
    <property type="entry name" value="Ig-PH_SCAB1"/>
    <property type="match status" value="1"/>
</dbReference>
<keyword evidence="3 5" id="KW-0195">Cyclin</keyword>
<dbReference type="InterPro" id="IPR039640">
    <property type="entry name" value="SCAB"/>
</dbReference>
<dbReference type="SUPFAM" id="SSF47954">
    <property type="entry name" value="Cyclin-like"/>
    <property type="match status" value="2"/>
</dbReference>
<gene>
    <name evidence="10" type="ORF">C2845_PM07G26030</name>
</gene>
<feature type="domain" description="Cyclin-like" evidence="8">
    <location>
        <begin position="807"/>
        <end position="893"/>
    </location>
</feature>
<dbReference type="Pfam" id="PF02984">
    <property type="entry name" value="Cyclin_C"/>
    <property type="match status" value="1"/>
</dbReference>
<evidence type="ECO:0000256" key="4">
    <source>
        <dbReference type="ARBA" id="ARBA00023306"/>
    </source>
</evidence>
<dbReference type="Pfam" id="PF17684">
    <property type="entry name" value="SCAB-PH"/>
    <property type="match status" value="1"/>
</dbReference>
<protein>
    <submittedName>
        <fullName evidence="10">Cyclin4</fullName>
    </submittedName>
</protein>
<dbReference type="GO" id="GO:0010119">
    <property type="term" value="P:regulation of stomatal movement"/>
    <property type="evidence" value="ECO:0007669"/>
    <property type="project" value="InterPro"/>
</dbReference>
<feature type="domain" description="Cyclin-like" evidence="8">
    <location>
        <begin position="710"/>
        <end position="794"/>
    </location>
</feature>
<dbReference type="AlphaFoldDB" id="A0A3L6SPH6"/>
<feature type="compositionally biased region" description="Low complexity" evidence="7">
    <location>
        <begin position="607"/>
        <end position="624"/>
    </location>
</feature>
<dbReference type="GO" id="GO:0010332">
    <property type="term" value="P:response to gamma radiation"/>
    <property type="evidence" value="ECO:0007669"/>
    <property type="project" value="UniProtKB-ARBA"/>
</dbReference>
<evidence type="ECO:0000256" key="5">
    <source>
        <dbReference type="RuleBase" id="RU000383"/>
    </source>
</evidence>
<dbReference type="InterPro" id="IPR032012">
    <property type="entry name" value="SCAB-ABD"/>
</dbReference>
<evidence type="ECO:0000313" key="10">
    <source>
        <dbReference type="EMBL" id="RLN24589.1"/>
    </source>
</evidence>
<dbReference type="Pfam" id="PF16712">
    <property type="entry name" value="SCAB_CC"/>
    <property type="match status" value="1"/>
</dbReference>
<accession>A0A3L6SPH6</accession>
<dbReference type="SMART" id="SM00385">
    <property type="entry name" value="CYCLIN"/>
    <property type="match status" value="2"/>
</dbReference>
<evidence type="ECO:0000256" key="2">
    <source>
        <dbReference type="ARBA" id="ARBA00022618"/>
    </source>
</evidence>
<comment type="similarity">
    <text evidence="1">Belongs to the cyclin family. Cyclin AB subfamily.</text>
</comment>
<dbReference type="InterPro" id="IPR006671">
    <property type="entry name" value="Cyclin_N"/>
</dbReference>
<keyword evidence="2" id="KW-0132">Cell division</keyword>
<dbReference type="Gene3D" id="2.30.29.140">
    <property type="match status" value="1"/>
</dbReference>
<dbReference type="InterPro" id="IPR032015">
    <property type="entry name" value="SCAB-Ig"/>
</dbReference>
<dbReference type="InterPro" id="IPR013763">
    <property type="entry name" value="Cyclin-like_dom"/>
</dbReference>
<dbReference type="CDD" id="cd20567">
    <property type="entry name" value="CYCLIN_AtCycB-like_rpt1"/>
    <property type="match status" value="1"/>
</dbReference>
<sequence length="929" mass="104268">MTRVIHDSGDGVQKEALDLVSSDVNFPKGHFPDYRIGPNNQIIDPEEAHEAVPLKEIVAKETAQLLEQHKRLSVRDLKEKFEKGLAGATKLSEEAKRREAASLDRQVLLKKLRDVLDTLKGRVAGRNRDDAEEAISLVEALAVQLTQREGELIYEKAEVKKLANFLKQATEDARKVAEEERALALAEIEKARAAIEKVEKALQVHDSASSSREKEEIEELRKEVREARRIKMLHQPSKVMDMEFELKALRTLISEKTQLCNHLKKELAMIKRLEEDSSNLFELEGSDTLGSQLCIIPRVDGAPNITNCPIQWYRVISGGTRELISGATKFTYAPEPFDVGRLLQAEIVLNTDKTIVQTDGPIENAAGLERYVDSLMKRTDIEFNVVVTQMNGKDYSSNSVHVFHIGKLRIKLRKGWSTKARESYTTTMKLCGSRGGGNAATRAVFWQARKGLSYTLAFETDRDRNAAIMIARKFASNCNGEDEEEMATRNRNAAAAAPQLHHHNRDGVPALGKHKAVAAGRADATNRRAPLGDIGNFVSVRATEGKPQEQVNRPFTRSFGAQLVKNAQANAAGIKQNAAIPPARPAPRLDRKAPFKPPPPEHVIEISSDSDQSNTQSESSASSVRSRKKVINTLTSVLSARSKAACGITDKPREVIEDIDKLDANNELAVVDYIEDIYTFYKAAQHESRPCDYIEAQVEINSKMRAILADWIIEVHHKFELMPETLYLTMYIVDQYLSLQPVLRRELQLVGVSAMLIACKYEEIWAPEVNDFILISDSAYSREQILSMEKGILNRLEWNLTVPTSYMFLVRFIKAASSGIKTDREMENMVFFFAELSLMQYGLVTHLPSMIAASAVYAARLTLKRAPLWTDTLKHHTGFRESELMECTKMLVSAHLTALESKLRVVYKKYSSEQYGRVALRPPAEEICK</sequence>
<evidence type="ECO:0000256" key="6">
    <source>
        <dbReference type="SAM" id="Coils"/>
    </source>
</evidence>
<dbReference type="FunFam" id="1.10.472.10:FF:000032">
    <property type="entry name" value="G2/mitotic-specific cyclin-1"/>
    <property type="match status" value="1"/>
</dbReference>
<name>A0A3L6SPH6_PANMI</name>
<dbReference type="InterPro" id="IPR004367">
    <property type="entry name" value="Cyclin_C-dom"/>
</dbReference>
<dbReference type="GO" id="GO:0007015">
    <property type="term" value="P:actin filament organization"/>
    <property type="evidence" value="ECO:0007669"/>
    <property type="project" value="InterPro"/>
</dbReference>
<feature type="region of interest" description="Disordered" evidence="7">
    <location>
        <begin position="573"/>
        <end position="626"/>
    </location>
</feature>
<dbReference type="STRING" id="4540.A0A3L6SPH6"/>
<dbReference type="OrthoDB" id="2014217at2759"/>
<dbReference type="GO" id="GO:0051301">
    <property type="term" value="P:cell division"/>
    <property type="evidence" value="ECO:0007669"/>
    <property type="project" value="UniProtKB-KW"/>
</dbReference>
<comment type="caution">
    <text evidence="10">The sequence shown here is derived from an EMBL/GenBank/DDBJ whole genome shotgun (WGS) entry which is preliminary data.</text>
</comment>
<evidence type="ECO:0000256" key="7">
    <source>
        <dbReference type="SAM" id="MobiDB-lite"/>
    </source>
</evidence>
<keyword evidence="6" id="KW-0175">Coiled coil</keyword>
<proteinExistence type="inferred from homology"/>
<dbReference type="PANTHER" id="PTHR31172">
    <property type="entry name" value="STOMATAL CLOSURE-RELATED ACTIN-BINDING PROTEIN 1"/>
    <property type="match status" value="1"/>
</dbReference>
<dbReference type="InterPro" id="IPR032009">
    <property type="entry name" value="SCAB_CC"/>
</dbReference>
<feature type="coiled-coil region" evidence="6">
    <location>
        <begin position="128"/>
        <end position="266"/>
    </location>
</feature>